<feature type="domain" description="RelA/SpoT" evidence="2">
    <location>
        <begin position="54"/>
        <end position="229"/>
    </location>
</feature>
<dbReference type="SUPFAM" id="SSF81301">
    <property type="entry name" value="Nucleotidyltransferase"/>
    <property type="match status" value="1"/>
</dbReference>
<evidence type="ECO:0000259" key="2">
    <source>
        <dbReference type="SMART" id="SM00954"/>
    </source>
</evidence>
<dbReference type="PANTHER" id="PTHR41773">
    <property type="entry name" value="GTP PYROPHOSPHATASE-RELATED"/>
    <property type="match status" value="1"/>
</dbReference>
<protein>
    <recommendedName>
        <fullName evidence="2">RelA/SpoT domain-containing protein</fullName>
    </recommendedName>
</protein>
<evidence type="ECO:0000313" key="4">
    <source>
        <dbReference type="Proteomes" id="UP001194746"/>
    </source>
</evidence>
<comment type="caution">
    <text evidence="3">The sequence shown here is derived from an EMBL/GenBank/DDBJ whole genome shotgun (WGS) entry which is preliminary data.</text>
</comment>
<feature type="region of interest" description="Disordered" evidence="1">
    <location>
        <begin position="123"/>
        <end position="155"/>
    </location>
</feature>
<gene>
    <name evidence="3" type="ORF">FE257_010354</name>
</gene>
<reference evidence="3" key="1">
    <citation type="journal article" date="2019" name="Beilstein J. Org. Chem.">
        <title>Nanangenines: drimane sesquiterpenoids as the dominant metabolite cohort of a novel Australian fungus, Aspergillus nanangensis.</title>
        <authorList>
            <person name="Lacey H.J."/>
            <person name="Gilchrist C.L.M."/>
            <person name="Crombie A."/>
            <person name="Kalaitzis J.A."/>
            <person name="Vuong D."/>
            <person name="Rutledge P.J."/>
            <person name="Turner P."/>
            <person name="Pitt J.I."/>
            <person name="Lacey E."/>
            <person name="Chooi Y.H."/>
            <person name="Piggott A.M."/>
        </authorList>
    </citation>
    <scope>NUCLEOTIDE SEQUENCE</scope>
    <source>
        <strain evidence="3">MST-FP2251</strain>
    </source>
</reference>
<accession>A0AAD4CIV1</accession>
<dbReference type="InterPro" id="IPR043519">
    <property type="entry name" value="NT_sf"/>
</dbReference>
<proteinExistence type="predicted"/>
<evidence type="ECO:0000256" key="1">
    <source>
        <dbReference type="SAM" id="MobiDB-lite"/>
    </source>
</evidence>
<dbReference type="PANTHER" id="PTHR41773:SF1">
    <property type="entry name" value="RELA_SPOT DOMAIN-CONTAINING PROTEIN"/>
    <property type="match status" value="1"/>
</dbReference>
<name>A0AAD4CIV1_ASPNN</name>
<feature type="compositionally biased region" description="Basic and acidic residues" evidence="1">
    <location>
        <begin position="123"/>
        <end position="143"/>
    </location>
</feature>
<dbReference type="SMART" id="SM00954">
    <property type="entry name" value="RelA_SpoT"/>
    <property type="match status" value="1"/>
</dbReference>
<feature type="compositionally biased region" description="Polar residues" evidence="1">
    <location>
        <begin position="145"/>
        <end position="155"/>
    </location>
</feature>
<evidence type="ECO:0000313" key="3">
    <source>
        <dbReference type="EMBL" id="KAF9887359.1"/>
    </source>
</evidence>
<dbReference type="AlphaFoldDB" id="A0AAD4CIV1"/>
<dbReference type="CDD" id="cd05399">
    <property type="entry name" value="NT_Rel-Spo_like"/>
    <property type="match status" value="1"/>
</dbReference>
<organism evidence="3 4">
    <name type="scientific">Aspergillus nanangensis</name>
    <dbReference type="NCBI Taxonomy" id="2582783"/>
    <lineage>
        <taxon>Eukaryota</taxon>
        <taxon>Fungi</taxon>
        <taxon>Dikarya</taxon>
        <taxon>Ascomycota</taxon>
        <taxon>Pezizomycotina</taxon>
        <taxon>Eurotiomycetes</taxon>
        <taxon>Eurotiomycetidae</taxon>
        <taxon>Eurotiales</taxon>
        <taxon>Aspergillaceae</taxon>
        <taxon>Aspergillus</taxon>
        <taxon>Aspergillus subgen. Circumdati</taxon>
    </lineage>
</organism>
<dbReference type="EMBL" id="VCAU01000063">
    <property type="protein sequence ID" value="KAF9887359.1"/>
    <property type="molecule type" value="Genomic_DNA"/>
</dbReference>
<sequence length="502" mass="57801">MGSVSQRPDIDTVHEFITDWPKLQVYYKKIAKKASEICSINALEEAGIRGFSTFRAKGKASLEAKLIARQKDGKQYNSVKDIYKDIHDLAGVRIVLYFPPQRPLVENFIRRRFNVCETKRFPEQQNPDKVDDAFDTNNREKTGQGHVNPSSQTSVNPILQHDRSILSDGYCRKFPGYCADHYRVSLKPEDYPEKDHEEQDQGKVEIQVVSIFRHAWAEVQHDTVYKGMDLNSGVYQQILDGLSGVVSLGETFLSQLFDNKEHNAVFETHHDLALYLNEFMRVMADRRNENLGDVELLWQLLNVMDLNRTNTLRDTLKVMDFSLESEPYSDVARLYQPFNVSLGIYIQDHIVHSPAAKAKTAELLENARKAGNDDEKQHKLRAIVDSFAWFGRVRMTSDWVHQVMHTAEPAPSRPLLDIIRYLDTQGSKRFYTAKLRQDEVDLGIDEVIDTLWQHLYHHEKRLVQFVFNLSRLGVRSCAPDWDHVGTAIKALRNNNVSPLSCI</sequence>
<dbReference type="GO" id="GO:0015969">
    <property type="term" value="P:guanosine tetraphosphate metabolic process"/>
    <property type="evidence" value="ECO:0007669"/>
    <property type="project" value="InterPro"/>
</dbReference>
<keyword evidence="4" id="KW-1185">Reference proteome</keyword>
<reference evidence="3" key="2">
    <citation type="submission" date="2020-02" db="EMBL/GenBank/DDBJ databases">
        <authorList>
            <person name="Gilchrist C.L.M."/>
            <person name="Chooi Y.-H."/>
        </authorList>
    </citation>
    <scope>NUCLEOTIDE SEQUENCE</scope>
    <source>
        <strain evidence="3">MST-FP2251</strain>
    </source>
</reference>
<dbReference type="InterPro" id="IPR007685">
    <property type="entry name" value="RelA_SpoT"/>
</dbReference>
<dbReference type="Gene3D" id="3.30.460.10">
    <property type="entry name" value="Beta Polymerase, domain 2"/>
    <property type="match status" value="1"/>
</dbReference>
<dbReference type="Proteomes" id="UP001194746">
    <property type="component" value="Unassembled WGS sequence"/>
</dbReference>